<accession>A0A931E6E8</accession>
<reference evidence="1" key="1">
    <citation type="submission" date="2020-11" db="EMBL/GenBank/DDBJ databases">
        <title>Bacterial whole genome sequence for Panacibacter sp. DH6.</title>
        <authorList>
            <person name="Le V."/>
            <person name="Ko S."/>
            <person name="Ahn C.-Y."/>
            <person name="Oh H.-M."/>
        </authorList>
    </citation>
    <scope>NUCLEOTIDE SEQUENCE</scope>
    <source>
        <strain evidence="1">DH6</strain>
    </source>
</reference>
<sequence length="189" mass="20600">MSVNLIQSIKKNLGFAELKKIDPNTQRPVDDGREEDRLNQSAIPTVLIVLYKYTRTDGGAQEVLSSSITSDWMEKMLAEDTVDAVAKVAKYSDVPEVIALERMEQIAKQAVALINTANPASSDEVKNIVAAERNAILSYLPPSLHMGELLNDGTLDDNVNKMEGPMSGMMKSLGGIFSSSERGKDDQGK</sequence>
<organism evidence="1 2">
    <name type="scientific">Panacibacter microcysteis</name>
    <dbReference type="NCBI Taxonomy" id="2793269"/>
    <lineage>
        <taxon>Bacteria</taxon>
        <taxon>Pseudomonadati</taxon>
        <taxon>Bacteroidota</taxon>
        <taxon>Chitinophagia</taxon>
        <taxon>Chitinophagales</taxon>
        <taxon>Chitinophagaceae</taxon>
        <taxon>Panacibacter</taxon>
    </lineage>
</organism>
<name>A0A931E6E8_9BACT</name>
<dbReference type="EMBL" id="JADWYR010000001">
    <property type="protein sequence ID" value="MBG9376326.1"/>
    <property type="molecule type" value="Genomic_DNA"/>
</dbReference>
<dbReference type="AlphaFoldDB" id="A0A931E6E8"/>
<proteinExistence type="predicted"/>
<comment type="caution">
    <text evidence="1">The sequence shown here is derived from an EMBL/GenBank/DDBJ whole genome shotgun (WGS) entry which is preliminary data.</text>
</comment>
<dbReference type="Proteomes" id="UP000628448">
    <property type="component" value="Unassembled WGS sequence"/>
</dbReference>
<keyword evidence="2" id="KW-1185">Reference proteome</keyword>
<evidence type="ECO:0000313" key="2">
    <source>
        <dbReference type="Proteomes" id="UP000628448"/>
    </source>
</evidence>
<gene>
    <name evidence="1" type="ORF">I5907_08780</name>
</gene>
<evidence type="ECO:0000313" key="1">
    <source>
        <dbReference type="EMBL" id="MBG9376326.1"/>
    </source>
</evidence>
<dbReference type="RefSeq" id="WP_196990340.1">
    <property type="nucleotide sequence ID" value="NZ_JADWYR010000001.1"/>
</dbReference>
<protein>
    <submittedName>
        <fullName evidence="1">Uncharacterized protein</fullName>
    </submittedName>
</protein>